<gene>
    <name evidence="2" type="ORF">MVAC_28538</name>
</gene>
<feature type="compositionally biased region" description="Polar residues" evidence="1">
    <location>
        <begin position="37"/>
        <end position="58"/>
    </location>
</feature>
<dbReference type="PATRIC" id="fig|1194972.3.peg.5659"/>
<sequence>MNQLIRPDTSTVLSDMVIDVGLGGPALTLAVESFSTTPRQTDHGITSQQKIREPNTQLDLIPEP</sequence>
<feature type="region of interest" description="Disordered" evidence="1">
    <location>
        <begin position="37"/>
        <end position="64"/>
    </location>
</feature>
<protein>
    <submittedName>
        <fullName evidence="2">Uncharacterized protein</fullName>
    </submittedName>
</protein>
<organism evidence="2 3">
    <name type="scientific">Mycolicibacterium vaccae ATCC 25954</name>
    <dbReference type="NCBI Taxonomy" id="1194972"/>
    <lineage>
        <taxon>Bacteria</taxon>
        <taxon>Bacillati</taxon>
        <taxon>Actinomycetota</taxon>
        <taxon>Actinomycetes</taxon>
        <taxon>Mycobacteriales</taxon>
        <taxon>Mycobacteriaceae</taxon>
        <taxon>Mycolicibacterium</taxon>
    </lineage>
</organism>
<dbReference type="AlphaFoldDB" id="K0UHU3"/>
<accession>K0UHU3</accession>
<comment type="caution">
    <text evidence="2">The sequence shown here is derived from an EMBL/GenBank/DDBJ whole genome shotgun (WGS) entry which is preliminary data.</text>
</comment>
<dbReference type="Proteomes" id="UP000006072">
    <property type="component" value="Unassembled WGS sequence"/>
</dbReference>
<keyword evidence="3" id="KW-1185">Reference proteome</keyword>
<evidence type="ECO:0000256" key="1">
    <source>
        <dbReference type="SAM" id="MobiDB-lite"/>
    </source>
</evidence>
<name>K0UHU3_MYCVA</name>
<evidence type="ECO:0000313" key="3">
    <source>
        <dbReference type="Proteomes" id="UP000006072"/>
    </source>
</evidence>
<dbReference type="HOGENOM" id="CLU_2863081_0_0_11"/>
<dbReference type="EMBL" id="ALQA01000113">
    <property type="protein sequence ID" value="EJZ04520.1"/>
    <property type="molecule type" value="Genomic_DNA"/>
</dbReference>
<proteinExistence type="predicted"/>
<reference evidence="2 3" key="1">
    <citation type="journal article" date="2012" name="J. Bacteriol.">
        <title>Complete Genome Sequence of Mycobacterium vaccae Type Strain ATCC 25954.</title>
        <authorList>
            <person name="Ho Y.S."/>
            <person name="Adroub S.A."/>
            <person name="Abadi M."/>
            <person name="Al Alwan B."/>
            <person name="Alkhateeb R."/>
            <person name="Gao G."/>
            <person name="Ragab A."/>
            <person name="Ali S."/>
            <person name="van Soolingen D."/>
            <person name="Bitter W."/>
            <person name="Pain A."/>
            <person name="Abdallah A.M."/>
        </authorList>
    </citation>
    <scope>NUCLEOTIDE SEQUENCE [LARGE SCALE GENOMIC DNA]</scope>
    <source>
        <strain evidence="2 3">ATCC 25954</strain>
    </source>
</reference>
<evidence type="ECO:0000313" key="2">
    <source>
        <dbReference type="EMBL" id="EJZ04520.1"/>
    </source>
</evidence>